<evidence type="ECO:0000256" key="1">
    <source>
        <dbReference type="PROSITE-ProRule" id="PRU00339"/>
    </source>
</evidence>
<dbReference type="Gene3D" id="1.25.40.10">
    <property type="entry name" value="Tetratricopeptide repeat domain"/>
    <property type="match status" value="1"/>
</dbReference>
<accession>A0A7W9BE49</accession>
<proteinExistence type="predicted"/>
<name>A0A7W9BE49_9SPHN</name>
<dbReference type="RefSeq" id="WP_184057829.1">
    <property type="nucleotide sequence ID" value="NZ_JACIJK010000006.1"/>
</dbReference>
<dbReference type="InterPro" id="IPR007730">
    <property type="entry name" value="SPOR-like_dom"/>
</dbReference>
<dbReference type="InterPro" id="IPR011990">
    <property type="entry name" value="TPR-like_helical_dom_sf"/>
</dbReference>
<sequence>MNSRLLVIGSLSALMLGGSVVGCTAGSGGGIASAGSTKVRANPSSDAAKATKALARRDALGAVGFAESAVAAAPRDAGYRLLLGQSYLQAGRFASARTTFADALQLNPGDAKAALNLALSQIATGDWGAARDTLTRNAAVIPAADRGLAFALAGDPASGATLLTRVVRSPETSVKARQNLALVLAMGGQWAGARVVASADMSPADVDARLAQWAEFVQPRGASDQVASLLGVRVSDDTGQPVALALNAPVQIAQAVQGVDVVKAPALVAAPAAAPPSEPALVPIAVAAAVVAPSQHPTIQFGPRSEVVQAIPTSLIRPGYSPTKVVLGRELASAATPARSGTWFVQIGAFDSPGVARDAWGRATRRMPALAAHGPSSATIRARGSQFYRLSVGGFARDEADDLCRRYRNIGGTCFVRSAAGDQMAQWVRSGGIQLASR</sequence>
<dbReference type="SUPFAM" id="SSF110997">
    <property type="entry name" value="Sporulation related repeat"/>
    <property type="match status" value="1"/>
</dbReference>
<keyword evidence="4" id="KW-1185">Reference proteome</keyword>
<protein>
    <submittedName>
        <fullName evidence="3">Flp pilus assembly protein TadD</fullName>
    </submittedName>
</protein>
<dbReference type="InterPro" id="IPR036680">
    <property type="entry name" value="SPOR-like_sf"/>
</dbReference>
<evidence type="ECO:0000259" key="2">
    <source>
        <dbReference type="PROSITE" id="PS51724"/>
    </source>
</evidence>
<dbReference type="Pfam" id="PF13432">
    <property type="entry name" value="TPR_16"/>
    <property type="match status" value="1"/>
</dbReference>
<feature type="repeat" description="TPR" evidence="1">
    <location>
        <begin position="77"/>
        <end position="110"/>
    </location>
</feature>
<dbReference type="PROSITE" id="PS51724">
    <property type="entry name" value="SPOR"/>
    <property type="match status" value="1"/>
</dbReference>
<dbReference type="GO" id="GO:0042834">
    <property type="term" value="F:peptidoglycan binding"/>
    <property type="evidence" value="ECO:0007669"/>
    <property type="project" value="InterPro"/>
</dbReference>
<dbReference type="Pfam" id="PF05036">
    <property type="entry name" value="SPOR"/>
    <property type="match status" value="1"/>
</dbReference>
<reference evidence="3 4" key="1">
    <citation type="submission" date="2020-08" db="EMBL/GenBank/DDBJ databases">
        <title>Genomic Encyclopedia of Type Strains, Phase IV (KMG-IV): sequencing the most valuable type-strain genomes for metagenomic binning, comparative biology and taxonomic classification.</title>
        <authorList>
            <person name="Goeker M."/>
        </authorList>
    </citation>
    <scope>NUCLEOTIDE SEQUENCE [LARGE SCALE GENOMIC DNA]</scope>
    <source>
        <strain evidence="3 4">DSM 100044</strain>
    </source>
</reference>
<evidence type="ECO:0000313" key="3">
    <source>
        <dbReference type="EMBL" id="MBB5715487.1"/>
    </source>
</evidence>
<dbReference type="Proteomes" id="UP000546200">
    <property type="component" value="Unassembled WGS sequence"/>
</dbReference>
<evidence type="ECO:0000313" key="4">
    <source>
        <dbReference type="Proteomes" id="UP000546200"/>
    </source>
</evidence>
<dbReference type="AlphaFoldDB" id="A0A7W9BE49"/>
<comment type="caution">
    <text evidence="3">The sequence shown here is derived from an EMBL/GenBank/DDBJ whole genome shotgun (WGS) entry which is preliminary data.</text>
</comment>
<keyword evidence="1" id="KW-0802">TPR repeat</keyword>
<dbReference type="SUPFAM" id="SSF48452">
    <property type="entry name" value="TPR-like"/>
    <property type="match status" value="1"/>
</dbReference>
<dbReference type="Gene3D" id="3.30.70.1070">
    <property type="entry name" value="Sporulation related repeat"/>
    <property type="match status" value="1"/>
</dbReference>
<dbReference type="PROSITE" id="PS50005">
    <property type="entry name" value="TPR"/>
    <property type="match status" value="1"/>
</dbReference>
<dbReference type="EMBL" id="JACIJK010000006">
    <property type="protein sequence ID" value="MBB5715487.1"/>
    <property type="molecule type" value="Genomic_DNA"/>
</dbReference>
<dbReference type="PROSITE" id="PS51257">
    <property type="entry name" value="PROKAR_LIPOPROTEIN"/>
    <property type="match status" value="1"/>
</dbReference>
<dbReference type="InterPro" id="IPR019734">
    <property type="entry name" value="TPR_rpt"/>
</dbReference>
<gene>
    <name evidence="3" type="ORF">FHS94_002333</name>
</gene>
<feature type="domain" description="SPOR" evidence="2">
    <location>
        <begin position="337"/>
        <end position="419"/>
    </location>
</feature>
<organism evidence="3 4">
    <name type="scientific">Sphingomonas aerophila</name>
    <dbReference type="NCBI Taxonomy" id="1344948"/>
    <lineage>
        <taxon>Bacteria</taxon>
        <taxon>Pseudomonadati</taxon>
        <taxon>Pseudomonadota</taxon>
        <taxon>Alphaproteobacteria</taxon>
        <taxon>Sphingomonadales</taxon>
        <taxon>Sphingomonadaceae</taxon>
        <taxon>Sphingomonas</taxon>
    </lineage>
</organism>